<accession>A0ABN1RZ79</accession>
<dbReference type="EMBL" id="BAAAHH010000056">
    <property type="protein sequence ID" value="GAA0968381.1"/>
    <property type="molecule type" value="Genomic_DNA"/>
</dbReference>
<keyword evidence="1" id="KW-0812">Transmembrane</keyword>
<comment type="caution">
    <text evidence="2">The sequence shown here is derived from an EMBL/GenBank/DDBJ whole genome shotgun (WGS) entry which is preliminary data.</text>
</comment>
<name>A0ABN1RZ79_9ACTN</name>
<feature type="transmembrane region" description="Helical" evidence="1">
    <location>
        <begin position="6"/>
        <end position="29"/>
    </location>
</feature>
<feature type="transmembrane region" description="Helical" evidence="1">
    <location>
        <begin position="41"/>
        <end position="61"/>
    </location>
</feature>
<feature type="transmembrane region" description="Helical" evidence="1">
    <location>
        <begin position="67"/>
        <end position="86"/>
    </location>
</feature>
<keyword evidence="1" id="KW-0472">Membrane</keyword>
<dbReference type="RefSeq" id="WP_344247041.1">
    <property type="nucleotide sequence ID" value="NZ_BAAAHH010000056.1"/>
</dbReference>
<keyword evidence="1" id="KW-1133">Transmembrane helix</keyword>
<gene>
    <name evidence="2" type="ORF">GCM10009550_73660</name>
</gene>
<feature type="transmembrane region" description="Helical" evidence="1">
    <location>
        <begin position="118"/>
        <end position="134"/>
    </location>
</feature>
<proteinExistence type="predicted"/>
<protein>
    <recommendedName>
        <fullName evidence="4">Inner membrane protein</fullName>
    </recommendedName>
</protein>
<evidence type="ECO:0008006" key="4">
    <source>
        <dbReference type="Google" id="ProtNLM"/>
    </source>
</evidence>
<feature type="transmembrane region" description="Helical" evidence="1">
    <location>
        <begin position="93"/>
        <end position="112"/>
    </location>
</feature>
<evidence type="ECO:0000313" key="2">
    <source>
        <dbReference type="EMBL" id="GAA0968381.1"/>
    </source>
</evidence>
<reference evidence="2 3" key="1">
    <citation type="journal article" date="2019" name="Int. J. Syst. Evol. Microbiol.">
        <title>The Global Catalogue of Microorganisms (GCM) 10K type strain sequencing project: providing services to taxonomists for standard genome sequencing and annotation.</title>
        <authorList>
            <consortium name="The Broad Institute Genomics Platform"/>
            <consortium name="The Broad Institute Genome Sequencing Center for Infectious Disease"/>
            <person name="Wu L."/>
            <person name="Ma J."/>
        </authorList>
    </citation>
    <scope>NUCLEOTIDE SEQUENCE [LARGE SCALE GENOMIC DNA]</scope>
    <source>
        <strain evidence="2 3">JCM 10696</strain>
    </source>
</reference>
<keyword evidence="3" id="KW-1185">Reference proteome</keyword>
<evidence type="ECO:0000313" key="3">
    <source>
        <dbReference type="Proteomes" id="UP001500665"/>
    </source>
</evidence>
<evidence type="ECO:0000256" key="1">
    <source>
        <dbReference type="SAM" id="Phobius"/>
    </source>
</evidence>
<organism evidence="2 3">
    <name type="scientific">Actinocorallia libanotica</name>
    <dbReference type="NCBI Taxonomy" id="46162"/>
    <lineage>
        <taxon>Bacteria</taxon>
        <taxon>Bacillati</taxon>
        <taxon>Actinomycetota</taxon>
        <taxon>Actinomycetes</taxon>
        <taxon>Streptosporangiales</taxon>
        <taxon>Thermomonosporaceae</taxon>
        <taxon>Actinocorallia</taxon>
    </lineage>
</organism>
<dbReference type="Proteomes" id="UP001500665">
    <property type="component" value="Unassembled WGS sequence"/>
</dbReference>
<sequence>MSPEEYPVILALEDFVPVAFTTAGALLLARVEGVDTRLARIAALLLGVGGVAKAGWKTIIATTHVDLWMVPLALFPFLSAGFLVLIKAIEPRVPVPAIAGLWMACLGTAFAIGDTLPMLILTIAASTAAAVILSRRHKLFIVWIIGQYLLGPLSSGEQTIARQWVEQSINTVSQGMFLLAAWRLASLQDRQKRQEIPS</sequence>